<reference evidence="4 5" key="1">
    <citation type="submission" date="2018-09" db="EMBL/GenBank/DDBJ databases">
        <title>Genomic investigation of the strawberry pathogen Phytophthora fragariae indicates pathogenicity is determined by transcriptional variation in three key races.</title>
        <authorList>
            <person name="Adams T.M."/>
            <person name="Armitage A.D."/>
            <person name="Sobczyk M.K."/>
            <person name="Bates H.J."/>
            <person name="Dunwell J.M."/>
            <person name="Nellist C.F."/>
            <person name="Harrison R.J."/>
        </authorList>
    </citation>
    <scope>NUCLEOTIDE SEQUENCE [LARGE SCALE GENOMIC DNA]</scope>
    <source>
        <strain evidence="4 5">SCRP245</strain>
    </source>
</reference>
<comment type="caution">
    <text evidence="4">The sequence shown here is derived from an EMBL/GenBank/DDBJ whole genome shotgun (WGS) entry which is preliminary data.</text>
</comment>
<evidence type="ECO:0000256" key="2">
    <source>
        <dbReference type="SAM" id="SignalP"/>
    </source>
</evidence>
<dbReference type="Gene3D" id="2.30.29.30">
    <property type="entry name" value="Pleckstrin-homology domain (PH domain)/Phosphotyrosine-binding domain (PTB)"/>
    <property type="match status" value="1"/>
</dbReference>
<dbReference type="PROSITE" id="PS50003">
    <property type="entry name" value="PH_DOMAIN"/>
    <property type="match status" value="1"/>
</dbReference>
<evidence type="ECO:0000313" key="5">
    <source>
        <dbReference type="Proteomes" id="UP000460718"/>
    </source>
</evidence>
<feature type="domain" description="PH" evidence="3">
    <location>
        <begin position="1"/>
        <end position="111"/>
    </location>
</feature>
<name>A0A6A3H4C1_9STRA</name>
<dbReference type="SUPFAM" id="SSF50729">
    <property type="entry name" value="PH domain-like"/>
    <property type="match status" value="1"/>
</dbReference>
<feature type="signal peptide" evidence="2">
    <location>
        <begin position="1"/>
        <end position="25"/>
    </location>
</feature>
<accession>A0A6A3H4C1</accession>
<proteinExistence type="predicted"/>
<feature type="chain" id="PRO_5025582938" description="PH domain-containing protein" evidence="2">
    <location>
        <begin position="26"/>
        <end position="194"/>
    </location>
</feature>
<dbReference type="InterPro" id="IPR001849">
    <property type="entry name" value="PH_domain"/>
</dbReference>
<feature type="compositionally biased region" description="Polar residues" evidence="1">
    <location>
        <begin position="139"/>
        <end position="153"/>
    </location>
</feature>
<feature type="compositionally biased region" description="Low complexity" evidence="1">
    <location>
        <begin position="121"/>
        <end position="133"/>
    </location>
</feature>
<evidence type="ECO:0000313" key="4">
    <source>
        <dbReference type="EMBL" id="KAE8964160.1"/>
    </source>
</evidence>
<feature type="region of interest" description="Disordered" evidence="1">
    <location>
        <begin position="120"/>
        <end position="156"/>
    </location>
</feature>
<dbReference type="CDD" id="cd00821">
    <property type="entry name" value="PH"/>
    <property type="match status" value="1"/>
</dbReference>
<evidence type="ECO:0000256" key="1">
    <source>
        <dbReference type="SAM" id="MobiDB-lite"/>
    </source>
</evidence>
<dbReference type="InterPro" id="IPR011993">
    <property type="entry name" value="PH-like_dom_sf"/>
</dbReference>
<dbReference type="AlphaFoldDB" id="A0A6A3H4C1"/>
<evidence type="ECO:0000259" key="3">
    <source>
        <dbReference type="PROSITE" id="PS50003"/>
    </source>
</evidence>
<organism evidence="4 5">
    <name type="scientific">Phytophthora fragariae</name>
    <dbReference type="NCBI Taxonomy" id="53985"/>
    <lineage>
        <taxon>Eukaryota</taxon>
        <taxon>Sar</taxon>
        <taxon>Stramenopiles</taxon>
        <taxon>Oomycota</taxon>
        <taxon>Peronosporomycetes</taxon>
        <taxon>Peronosporales</taxon>
        <taxon>Peronosporaceae</taxon>
        <taxon>Phytophthora</taxon>
    </lineage>
</organism>
<gene>
    <name evidence="4" type="ORF">PF011_g28771</name>
</gene>
<sequence>MACGKFHVQWCSLIWFLSTIYLVPTALPKLPVVKGTTEAVFTLVVKRSRVAGGTLTIPLDSTIKIVKSSSRDVERNVIRLEHGSTCKRLVMRASSPQEREKWLNAIRTAVSATQQCMQHVPSPTTTCSSASTSKRPCTKDSQSGKRSQAQPPTQYAAHVAPFSSSCSLRRMLGRNVPNVMQFVTTVGHIVAAAT</sequence>
<protein>
    <recommendedName>
        <fullName evidence="3">PH domain-containing protein</fullName>
    </recommendedName>
</protein>
<dbReference type="Proteomes" id="UP000460718">
    <property type="component" value="Unassembled WGS sequence"/>
</dbReference>
<keyword evidence="2" id="KW-0732">Signal</keyword>
<dbReference type="EMBL" id="QXFW01004832">
    <property type="protein sequence ID" value="KAE8964160.1"/>
    <property type="molecule type" value="Genomic_DNA"/>
</dbReference>